<dbReference type="Proteomes" id="UP000070366">
    <property type="component" value="Unassembled WGS sequence"/>
</dbReference>
<feature type="transmembrane region" description="Helical" evidence="1">
    <location>
        <begin position="124"/>
        <end position="141"/>
    </location>
</feature>
<reference evidence="2 3" key="1">
    <citation type="submission" date="2016-02" db="EMBL/GenBank/DDBJ databases">
        <authorList>
            <person name="Wen L."/>
            <person name="He K."/>
            <person name="Yang H."/>
        </authorList>
    </citation>
    <scope>NUCLEOTIDE SEQUENCE [LARGE SCALE GENOMIC DNA]</scope>
    <source>
        <strain evidence="2 3">DSM 22607</strain>
    </source>
</reference>
<feature type="transmembrane region" description="Helical" evidence="1">
    <location>
        <begin position="50"/>
        <end position="71"/>
    </location>
</feature>
<dbReference type="InterPro" id="IPR021354">
    <property type="entry name" value="DUF2975"/>
</dbReference>
<keyword evidence="1" id="KW-0812">Transmembrane</keyword>
<keyword evidence="3" id="KW-1185">Reference proteome</keyword>
<feature type="transmembrane region" description="Helical" evidence="1">
    <location>
        <begin position="97"/>
        <end position="118"/>
    </location>
</feature>
<proteinExistence type="predicted"/>
<organism evidence="2 3">
    <name type="scientific">Christensenella minuta</name>
    <dbReference type="NCBI Taxonomy" id="626937"/>
    <lineage>
        <taxon>Bacteria</taxon>
        <taxon>Bacillati</taxon>
        <taxon>Bacillota</taxon>
        <taxon>Clostridia</taxon>
        <taxon>Christensenellales</taxon>
        <taxon>Christensenellaceae</taxon>
        <taxon>Christensenella</taxon>
    </lineage>
</organism>
<evidence type="ECO:0000313" key="2">
    <source>
        <dbReference type="EMBL" id="KXK66867.1"/>
    </source>
</evidence>
<gene>
    <name evidence="2" type="ORF">HMPREF3293_00255</name>
</gene>
<accession>A0A136Q874</accession>
<protein>
    <recommendedName>
        <fullName evidence="4">DUF2975 domain-containing protein</fullName>
    </recommendedName>
</protein>
<feature type="transmembrane region" description="Helical" evidence="1">
    <location>
        <begin position="21"/>
        <end position="44"/>
    </location>
</feature>
<dbReference type="AlphaFoldDB" id="A0A136Q874"/>
<dbReference type="Pfam" id="PF11188">
    <property type="entry name" value="DUF2975"/>
    <property type="match status" value="1"/>
</dbReference>
<keyword evidence="1" id="KW-0472">Membrane</keyword>
<dbReference type="KEGG" id="cmiu:B1H56_06695"/>
<evidence type="ECO:0008006" key="4">
    <source>
        <dbReference type="Google" id="ProtNLM"/>
    </source>
</evidence>
<dbReference type="STRING" id="626937.HMPREF3293_00255"/>
<evidence type="ECO:0000256" key="1">
    <source>
        <dbReference type="SAM" id="Phobius"/>
    </source>
</evidence>
<evidence type="ECO:0000313" key="3">
    <source>
        <dbReference type="Proteomes" id="UP000070366"/>
    </source>
</evidence>
<keyword evidence="1" id="KW-1133">Transmembrane helix</keyword>
<sequence>MHESEWLEVFMKNSGKKTAGALSIILLICMGIIIALFAATPFLAKYMFSLYVVQNLLFCYTAGALSLWFLYELRKLILSVRDGNPFVRRNVTSLKRLSLALALLMADFIFIFCFVPSISKLLCIALLLLGTLCARVLAFLIERAAEYREEIDLTV</sequence>
<name>A0A136Q874_9FIRM</name>
<dbReference type="EMBL" id="LSZW01000023">
    <property type="protein sequence ID" value="KXK66867.1"/>
    <property type="molecule type" value="Genomic_DNA"/>
</dbReference>
<comment type="caution">
    <text evidence="2">The sequence shown here is derived from an EMBL/GenBank/DDBJ whole genome shotgun (WGS) entry which is preliminary data.</text>
</comment>
<dbReference type="OrthoDB" id="2087582at2"/>